<feature type="compositionally biased region" description="Low complexity" evidence="7">
    <location>
        <begin position="290"/>
        <end position="301"/>
    </location>
</feature>
<dbReference type="RefSeq" id="XP_022093711.1">
    <property type="nucleotide sequence ID" value="XM_022238019.1"/>
</dbReference>
<dbReference type="KEGG" id="aplc:110980938"/>
<dbReference type="PRINTS" id="PR01807">
    <property type="entry name" value="ANGIOMOTIN"/>
</dbReference>
<dbReference type="PANTHER" id="PTHR14826">
    <property type="entry name" value="ANGIOMOTIN"/>
    <property type="match status" value="1"/>
</dbReference>
<comment type="subcellular location">
    <subcellularLocation>
        <location evidence="1">Cell junction</location>
    </subcellularLocation>
</comment>
<feature type="region of interest" description="Disordered" evidence="7">
    <location>
        <begin position="222"/>
        <end position="314"/>
    </location>
</feature>
<gene>
    <name evidence="10 11 12 13" type="primary">LOC110980938</name>
</gene>
<comment type="similarity">
    <text evidence="2">Belongs to the angiomotin family.</text>
</comment>
<proteinExistence type="inferred from homology"/>
<evidence type="ECO:0000256" key="7">
    <source>
        <dbReference type="SAM" id="MobiDB-lite"/>
    </source>
</evidence>
<dbReference type="AlphaFoldDB" id="A0A8B7YMN2"/>
<dbReference type="PANTHER" id="PTHR14826:SF14">
    <property type="entry name" value="ANGIOMOTIN_C DOMAIN-CONTAINING PROTEIN"/>
    <property type="match status" value="1"/>
</dbReference>
<dbReference type="OMA" id="GWESTMF"/>
<evidence type="ECO:0000256" key="6">
    <source>
        <dbReference type="SAM" id="Coils"/>
    </source>
</evidence>
<keyword evidence="4" id="KW-0965">Cell junction</keyword>
<dbReference type="RefSeq" id="XP_022093710.1">
    <property type="nucleotide sequence ID" value="XM_022238018.1"/>
</dbReference>
<feature type="compositionally biased region" description="Polar residues" evidence="7">
    <location>
        <begin position="302"/>
        <end position="313"/>
    </location>
</feature>
<name>A0A8B7YMN2_ACAPL</name>
<organism evidence="9 11">
    <name type="scientific">Acanthaster planci</name>
    <name type="common">Crown-of-thorns starfish</name>
    <dbReference type="NCBI Taxonomy" id="133434"/>
    <lineage>
        <taxon>Eukaryota</taxon>
        <taxon>Metazoa</taxon>
        <taxon>Echinodermata</taxon>
        <taxon>Eleutherozoa</taxon>
        <taxon>Asterozoa</taxon>
        <taxon>Asteroidea</taxon>
        <taxon>Valvatacea</taxon>
        <taxon>Valvatida</taxon>
        <taxon>Acanthasteridae</taxon>
        <taxon>Acanthaster</taxon>
    </lineage>
</organism>
<feature type="region of interest" description="Disordered" evidence="7">
    <location>
        <begin position="677"/>
        <end position="763"/>
    </location>
</feature>
<dbReference type="GO" id="GO:0005923">
    <property type="term" value="C:bicellular tight junction"/>
    <property type="evidence" value="ECO:0007669"/>
    <property type="project" value="TreeGrafter"/>
</dbReference>
<feature type="compositionally biased region" description="Polar residues" evidence="7">
    <location>
        <begin position="739"/>
        <end position="763"/>
    </location>
</feature>
<dbReference type="OrthoDB" id="5974715at2759"/>
<evidence type="ECO:0000256" key="2">
    <source>
        <dbReference type="ARBA" id="ARBA00010300"/>
    </source>
</evidence>
<evidence type="ECO:0000313" key="9">
    <source>
        <dbReference type="Proteomes" id="UP000694845"/>
    </source>
</evidence>
<evidence type="ECO:0000259" key="8">
    <source>
        <dbReference type="Pfam" id="PF12240"/>
    </source>
</evidence>
<evidence type="ECO:0000256" key="1">
    <source>
        <dbReference type="ARBA" id="ARBA00004282"/>
    </source>
</evidence>
<evidence type="ECO:0000256" key="5">
    <source>
        <dbReference type="ARBA" id="ARBA00023054"/>
    </source>
</evidence>
<evidence type="ECO:0000313" key="11">
    <source>
        <dbReference type="RefSeq" id="XP_022093710.1"/>
    </source>
</evidence>
<dbReference type="GO" id="GO:0005886">
    <property type="term" value="C:plasma membrane"/>
    <property type="evidence" value="ECO:0007669"/>
    <property type="project" value="TreeGrafter"/>
</dbReference>
<feature type="region of interest" description="Disordered" evidence="7">
    <location>
        <begin position="769"/>
        <end position="788"/>
    </location>
</feature>
<dbReference type="GO" id="GO:0030036">
    <property type="term" value="P:actin cytoskeleton organization"/>
    <property type="evidence" value="ECO:0007669"/>
    <property type="project" value="TreeGrafter"/>
</dbReference>
<protein>
    <submittedName>
        <fullName evidence="10 11">Angiomotin-like isoform X1</fullName>
    </submittedName>
</protein>
<accession>A0A8B7YMN2</accession>
<evidence type="ECO:0000313" key="13">
    <source>
        <dbReference type="RefSeq" id="XP_022093712.1"/>
    </source>
</evidence>
<sequence>MILTSESEPTAAPQRYRLLEFVPMEGQCNQQGGERELRLLDLLQDKDQRSASAHRTWNSGSGVGAFGRLSPLLPHKSLKGEETQLFLRTSDGRLLQHKPTRSEDLLADKDLAFLTSRRGGGGALVGTRDEGSELLHLPQATSKLGALNITGGNASRSMDNLPQASLLGKERGAETRHKSASQENVQGARLDTRTVYSTSPGSRSGSSIMENLVREFGLTNTNPSVEISDISDSEFSPNFSADRPPPPKYPGSGRSSSRFSKRESHSSESGDNSMFFSGSYNMKSTESTHESVTTSTSTSSSPQADSGSNQPGATASRFEVDHEAIATRATHMVEILSEENNALRQELEIYSQRVSKLQKFEQDICRVQTSHEMLVESTRKREQLEVLVRSKLEAEVKRLQEQLKDAQVNLDRVRSKMFQYEKSVNSESELRQEINAKDAMMQKLVSENQELMMSNQRMETELAAQRATLSEQRQHIDVLDTALSNAQANVVKLQEECRKRQAYVDKVSTLQKMVSALKSTYQKREQIEQKLRHKLEKEIEKLKGMQSNNPNQDEGVSELDLESSNNTLLELLKEREEAILRLESDVAKWEQRFLEECTLRQCSVEPTSSEASFVNQEAEKVRAEAQAERVRHMDEMHHVQNQFTDMESRINALTVDLSHKDTIIQALRRQILDQEPGSASLDRLSRPLSASSPHSSTHNVGGGPRGGGVGSGGGGSAESLHNLPRSPPGSSGSLHNLAGSGSSSTNQLASRSSPLSSLQNLALRSPGGSYQSLAPLGKPLSRSQGSQERLGLGLGLNDSFTSLSTSGLSIAGTDGSESDLASLAKERTVLDEKLKQLDLEIAQQDQILDSLWKQ</sequence>
<dbReference type="Pfam" id="PF12240">
    <property type="entry name" value="Angiomotin_C"/>
    <property type="match status" value="1"/>
</dbReference>
<keyword evidence="9" id="KW-1185">Reference proteome</keyword>
<keyword evidence="3" id="KW-0597">Phosphoprotein</keyword>
<evidence type="ECO:0000313" key="10">
    <source>
        <dbReference type="RefSeq" id="XP_022093709.1"/>
    </source>
</evidence>
<dbReference type="GO" id="GO:0030334">
    <property type="term" value="P:regulation of cell migration"/>
    <property type="evidence" value="ECO:0007669"/>
    <property type="project" value="TreeGrafter"/>
</dbReference>
<feature type="compositionally biased region" description="Low complexity" evidence="7">
    <location>
        <begin position="678"/>
        <end position="696"/>
    </location>
</feature>
<dbReference type="InterPro" id="IPR051747">
    <property type="entry name" value="Angiomotin-like"/>
</dbReference>
<dbReference type="GO" id="GO:0031410">
    <property type="term" value="C:cytoplasmic vesicle"/>
    <property type="evidence" value="ECO:0007669"/>
    <property type="project" value="TreeGrafter"/>
</dbReference>
<feature type="compositionally biased region" description="Polar residues" evidence="7">
    <location>
        <begin position="271"/>
        <end position="283"/>
    </location>
</feature>
<feature type="compositionally biased region" description="Gly residues" evidence="7">
    <location>
        <begin position="700"/>
        <end position="716"/>
    </location>
</feature>
<feature type="coiled-coil region" evidence="6">
    <location>
        <begin position="326"/>
        <end position="353"/>
    </location>
</feature>
<dbReference type="Proteomes" id="UP000694845">
    <property type="component" value="Unplaced"/>
</dbReference>
<feature type="coiled-coil region" evidence="6">
    <location>
        <begin position="389"/>
        <end position="496"/>
    </location>
</feature>
<reference evidence="10 11" key="1">
    <citation type="submission" date="2025-04" db="UniProtKB">
        <authorList>
            <consortium name="RefSeq"/>
        </authorList>
    </citation>
    <scope>IDENTIFICATION</scope>
</reference>
<dbReference type="RefSeq" id="XP_022093712.1">
    <property type="nucleotide sequence ID" value="XM_022238020.1"/>
</dbReference>
<dbReference type="RefSeq" id="XP_022093709.1">
    <property type="nucleotide sequence ID" value="XM_022238017.1"/>
</dbReference>
<keyword evidence="5 6" id="KW-0175">Coiled coil</keyword>
<feature type="coiled-coil region" evidence="6">
    <location>
        <begin position="528"/>
        <end position="642"/>
    </location>
</feature>
<dbReference type="GeneID" id="110980938"/>
<dbReference type="InterPro" id="IPR009114">
    <property type="entry name" value="Angiomotin"/>
</dbReference>
<feature type="domain" description="Angiomotin C-terminal" evidence="8">
    <location>
        <begin position="503"/>
        <end position="692"/>
    </location>
</feature>
<evidence type="ECO:0000256" key="3">
    <source>
        <dbReference type="ARBA" id="ARBA00022553"/>
    </source>
</evidence>
<evidence type="ECO:0000256" key="4">
    <source>
        <dbReference type="ARBA" id="ARBA00022949"/>
    </source>
</evidence>
<evidence type="ECO:0000313" key="12">
    <source>
        <dbReference type="RefSeq" id="XP_022093711.1"/>
    </source>
</evidence>
<dbReference type="InterPro" id="IPR024646">
    <property type="entry name" value="Angiomotin_C"/>
</dbReference>